<keyword evidence="26" id="KW-1185">Reference proteome</keyword>
<dbReference type="InterPro" id="IPR001287">
    <property type="entry name" value="NO2-reductase_Cu"/>
</dbReference>
<evidence type="ECO:0000256" key="3">
    <source>
        <dbReference type="ARBA" id="ARBA00001974"/>
    </source>
</evidence>
<evidence type="ECO:0000256" key="2">
    <source>
        <dbReference type="ARBA" id="ARBA00001973"/>
    </source>
</evidence>
<dbReference type="InterPro" id="IPR011707">
    <property type="entry name" value="Cu-oxidase-like_N"/>
</dbReference>
<evidence type="ECO:0000256" key="17">
    <source>
        <dbReference type="ARBA" id="ARBA00023063"/>
    </source>
</evidence>
<dbReference type="AlphaFoldDB" id="A0A1H1DUY6"/>
<feature type="domain" description="Plastocyanin-like" evidence="23">
    <location>
        <begin position="387"/>
        <end position="491"/>
    </location>
</feature>
<dbReference type="PROSITE" id="PS00080">
    <property type="entry name" value="MULTICOPPER_OXIDASE2"/>
    <property type="match status" value="1"/>
</dbReference>
<evidence type="ECO:0000313" key="26">
    <source>
        <dbReference type="Proteomes" id="UP000199444"/>
    </source>
</evidence>
<evidence type="ECO:0000256" key="19">
    <source>
        <dbReference type="ARBA" id="ARBA00049340"/>
    </source>
</evidence>
<dbReference type="RefSeq" id="WP_092493396.1">
    <property type="nucleotide sequence ID" value="NZ_FNKD01000003.1"/>
</dbReference>
<dbReference type="InterPro" id="IPR045087">
    <property type="entry name" value="Cu-oxidase_fam"/>
</dbReference>
<evidence type="ECO:0000259" key="23">
    <source>
        <dbReference type="Pfam" id="PF07731"/>
    </source>
</evidence>
<dbReference type="GO" id="GO:0019333">
    <property type="term" value="P:denitrification pathway"/>
    <property type="evidence" value="ECO:0007669"/>
    <property type="project" value="UniProtKB-UniPathway"/>
</dbReference>
<keyword evidence="21" id="KW-1133">Transmembrane helix</keyword>
<dbReference type="Pfam" id="PF07731">
    <property type="entry name" value="Cu-oxidase_2"/>
    <property type="match status" value="1"/>
</dbReference>
<evidence type="ECO:0000256" key="21">
    <source>
        <dbReference type="SAM" id="Phobius"/>
    </source>
</evidence>
<dbReference type="STRING" id="553311.SAMN05216231_2583"/>
<keyword evidence="12" id="KW-0677">Repeat</keyword>
<organism evidence="25 26">
    <name type="scientific">Virgibacillus salinus</name>
    <dbReference type="NCBI Taxonomy" id="553311"/>
    <lineage>
        <taxon>Bacteria</taxon>
        <taxon>Bacillati</taxon>
        <taxon>Bacillota</taxon>
        <taxon>Bacilli</taxon>
        <taxon>Bacillales</taxon>
        <taxon>Bacillaceae</taxon>
        <taxon>Virgibacillus</taxon>
    </lineage>
</organism>
<evidence type="ECO:0000256" key="9">
    <source>
        <dbReference type="ARBA" id="ARBA00017290"/>
    </source>
</evidence>
<evidence type="ECO:0000313" key="25">
    <source>
        <dbReference type="EMBL" id="SDQ80150.1"/>
    </source>
</evidence>
<keyword evidence="25" id="KW-0946">Virion</keyword>
<evidence type="ECO:0000256" key="16">
    <source>
        <dbReference type="ARBA" id="ARBA00023008"/>
    </source>
</evidence>
<keyword evidence="11 20" id="KW-0479">Metal-binding</keyword>
<accession>A0A1H1DUY6</accession>
<keyword evidence="14" id="KW-0274">FAD</keyword>
<dbReference type="GO" id="GO:0042128">
    <property type="term" value="P:nitrate assimilation"/>
    <property type="evidence" value="ECO:0007669"/>
    <property type="project" value="UniProtKB-KW"/>
</dbReference>
<feature type="domain" description="Plastocyanin-like" evidence="22">
    <location>
        <begin position="191"/>
        <end position="306"/>
    </location>
</feature>
<evidence type="ECO:0000256" key="5">
    <source>
        <dbReference type="ARBA" id="ARBA00005127"/>
    </source>
</evidence>
<dbReference type="InterPro" id="IPR008972">
    <property type="entry name" value="Cupredoxin"/>
</dbReference>
<dbReference type="Gene3D" id="2.60.40.420">
    <property type="entry name" value="Cupredoxins - blue copper proteins"/>
    <property type="match status" value="3"/>
</dbReference>
<sequence>MYRKIIGSILIGALAVIWSGFYFNSDFGIFQSETSDDDIDGRTSILEVSAQEAGDRPVRTFDLTAQETEWEIDQEKTVDAWTYNGSVPGEALRVKEGDFVRVHLKNELNVPVTIHWHGMILPNRMDGVPGLTQDAVQPGESFTYEFIANDAGTYWYHSHQHSSEQVDKGLYGSLIIEEKQTEKQNDFDQDKVFILDEWTTDQAQNQGMGGMMGAVSGDAEADTKQAYDTFTINGKSGQAIESLVMTEGQTARMRFVNAGYQQHQLVFPKGSMEVIANDGEEVDGSKGSSNVLEIAPGERIDIAFTKPDSGSVVIGENPDVENAEDLQIPVVSREDSDDTRDNDLAAISGQSVAKGTSYGSENLIFEEPPEPDVTYNMDLSMGMNMGEGMTFQINQKVFPDTPPIQVEEGDIVKVNIQNSGRMNHPMHLHGHRFQVMSKNGNQYDEPIVKDLIHVKPGEEYEIYFKANNKGEWLFHCHDNNHADQGMVTIVDYKDVYSPFKIGGDHQNQP</sequence>
<keyword evidence="16 20" id="KW-0186">Copper</keyword>
<feature type="domain" description="Plastocyanin-like" evidence="24">
    <location>
        <begin position="65"/>
        <end position="180"/>
    </location>
</feature>
<comment type="subcellular location">
    <subcellularLocation>
        <location evidence="4">Periplasm</location>
    </subcellularLocation>
</comment>
<comment type="cofactor">
    <cofactor evidence="2 20">
        <name>Cu(2+)</name>
        <dbReference type="ChEBI" id="CHEBI:29036"/>
    </cofactor>
</comment>
<dbReference type="GO" id="GO:0005507">
    <property type="term" value="F:copper ion binding"/>
    <property type="evidence" value="ECO:0007669"/>
    <property type="project" value="InterPro"/>
</dbReference>
<dbReference type="InterPro" id="IPR001117">
    <property type="entry name" value="Cu-oxidase_2nd"/>
</dbReference>
<reference evidence="25 26" key="1">
    <citation type="submission" date="2016-10" db="EMBL/GenBank/DDBJ databases">
        <authorList>
            <person name="de Groot N.N."/>
        </authorList>
    </citation>
    <scope>NUCLEOTIDE SEQUENCE [LARGE SCALE GENOMIC DNA]</scope>
    <source>
        <strain evidence="25 26">CGMCC 1.10449</strain>
    </source>
</reference>
<comment type="cofactor">
    <cofactor evidence="1">
        <name>Cu(+)</name>
        <dbReference type="ChEBI" id="CHEBI:49552"/>
    </cofactor>
</comment>
<dbReference type="PROSITE" id="PS00079">
    <property type="entry name" value="MULTICOPPER_OXIDASE1"/>
    <property type="match status" value="1"/>
</dbReference>
<proteinExistence type="inferred from homology"/>
<keyword evidence="25" id="KW-0131">Cell cycle</keyword>
<evidence type="ECO:0000256" key="12">
    <source>
        <dbReference type="ARBA" id="ARBA00022737"/>
    </source>
</evidence>
<evidence type="ECO:0000256" key="10">
    <source>
        <dbReference type="ARBA" id="ARBA00022630"/>
    </source>
</evidence>
<dbReference type="PANTHER" id="PTHR11709:SF394">
    <property type="entry name" value="FI03373P-RELATED"/>
    <property type="match status" value="1"/>
</dbReference>
<dbReference type="CDD" id="cd04202">
    <property type="entry name" value="CuRO_D2_2dMcoN_like"/>
    <property type="match status" value="1"/>
</dbReference>
<protein>
    <recommendedName>
        <fullName evidence="9">Copper-containing nitrite reductase</fullName>
        <ecNumber evidence="8">1.7.2.1</ecNumber>
    </recommendedName>
    <alternativeName>
        <fullName evidence="18">Cu-NIR</fullName>
    </alternativeName>
</protein>
<dbReference type="SUPFAM" id="SSF49503">
    <property type="entry name" value="Cupredoxins"/>
    <property type="match status" value="3"/>
</dbReference>
<keyword evidence="10" id="KW-0285">Flavoprotein</keyword>
<gene>
    <name evidence="25" type="ORF">SAMN05216231_2583</name>
</gene>
<keyword evidence="13" id="KW-0574">Periplasm</keyword>
<comment type="catalytic activity">
    <reaction evidence="19">
        <text>nitric oxide + Fe(III)-[cytochrome c] + H2O = Fe(II)-[cytochrome c] + nitrite + 2 H(+)</text>
        <dbReference type="Rhea" id="RHEA:15233"/>
        <dbReference type="Rhea" id="RHEA-COMP:10350"/>
        <dbReference type="Rhea" id="RHEA-COMP:14399"/>
        <dbReference type="ChEBI" id="CHEBI:15377"/>
        <dbReference type="ChEBI" id="CHEBI:15378"/>
        <dbReference type="ChEBI" id="CHEBI:16301"/>
        <dbReference type="ChEBI" id="CHEBI:16480"/>
        <dbReference type="ChEBI" id="CHEBI:29033"/>
        <dbReference type="ChEBI" id="CHEBI:29034"/>
        <dbReference type="EC" id="1.7.2.1"/>
    </reaction>
</comment>
<dbReference type="PANTHER" id="PTHR11709">
    <property type="entry name" value="MULTI-COPPER OXIDASE"/>
    <property type="match status" value="1"/>
</dbReference>
<feature type="transmembrane region" description="Helical" evidence="21">
    <location>
        <begin position="5"/>
        <end position="23"/>
    </location>
</feature>
<keyword evidence="25" id="KW-0167">Capsid protein</keyword>
<dbReference type="GO" id="GO:0050421">
    <property type="term" value="F:nitrite reductase (NO-forming) activity"/>
    <property type="evidence" value="ECO:0007669"/>
    <property type="project" value="UniProtKB-EC"/>
</dbReference>
<dbReference type="UniPathway" id="UPA00652">
    <property type="reaction ID" value="UER00707"/>
</dbReference>
<dbReference type="GO" id="GO:0051301">
    <property type="term" value="P:cell division"/>
    <property type="evidence" value="ECO:0007669"/>
    <property type="project" value="UniProtKB-KW"/>
</dbReference>
<comment type="pathway">
    <text evidence="5">Nitrogen metabolism; nitrate reduction (denitrification); dinitrogen from nitrate: step 2/4.</text>
</comment>
<comment type="subunit">
    <text evidence="7">Homotrimer.</text>
</comment>
<dbReference type="Pfam" id="PF07732">
    <property type="entry name" value="Cu-oxidase_3"/>
    <property type="match status" value="1"/>
</dbReference>
<evidence type="ECO:0000256" key="6">
    <source>
        <dbReference type="ARBA" id="ARBA00010609"/>
    </source>
</evidence>
<dbReference type="Proteomes" id="UP000199444">
    <property type="component" value="Unassembled WGS sequence"/>
</dbReference>
<evidence type="ECO:0000256" key="14">
    <source>
        <dbReference type="ARBA" id="ARBA00022827"/>
    </source>
</evidence>
<dbReference type="CDD" id="cd13860">
    <property type="entry name" value="CuRO_1_2dMco_1"/>
    <property type="match status" value="1"/>
</dbReference>
<dbReference type="EC" id="1.7.2.1" evidence="8"/>
<evidence type="ECO:0000256" key="7">
    <source>
        <dbReference type="ARBA" id="ARBA00011233"/>
    </source>
</evidence>
<dbReference type="PRINTS" id="PR00695">
    <property type="entry name" value="CUNO2RDTASE"/>
</dbReference>
<keyword evidence="25" id="KW-0132">Cell division</keyword>
<evidence type="ECO:0000256" key="20">
    <source>
        <dbReference type="PIRSR" id="PIRSR601287-1"/>
    </source>
</evidence>
<name>A0A1H1DUY6_9BACI</name>
<keyword evidence="17" id="KW-0534">Nitrate assimilation</keyword>
<dbReference type="InterPro" id="IPR002355">
    <property type="entry name" value="Cu_oxidase_Cu_BS"/>
</dbReference>
<dbReference type="InterPro" id="IPR011706">
    <property type="entry name" value="Cu-oxidase_C"/>
</dbReference>
<evidence type="ECO:0000256" key="15">
    <source>
        <dbReference type="ARBA" id="ARBA00023002"/>
    </source>
</evidence>
<keyword evidence="15" id="KW-0560">Oxidoreductase</keyword>
<evidence type="ECO:0000256" key="1">
    <source>
        <dbReference type="ARBA" id="ARBA00001960"/>
    </source>
</evidence>
<evidence type="ECO:0000256" key="4">
    <source>
        <dbReference type="ARBA" id="ARBA00004418"/>
    </source>
</evidence>
<dbReference type="Pfam" id="PF00394">
    <property type="entry name" value="Cu-oxidase"/>
    <property type="match status" value="1"/>
</dbReference>
<evidence type="ECO:0000256" key="11">
    <source>
        <dbReference type="ARBA" id="ARBA00022723"/>
    </source>
</evidence>
<keyword evidence="21" id="KW-0812">Transmembrane</keyword>
<evidence type="ECO:0000256" key="8">
    <source>
        <dbReference type="ARBA" id="ARBA00011882"/>
    </source>
</evidence>
<feature type="binding site" description="type 1 copper site" evidence="20">
    <location>
        <position position="157"/>
    </location>
    <ligand>
        <name>Cu cation</name>
        <dbReference type="ChEBI" id="CHEBI:23378"/>
        <label>1</label>
    </ligand>
</feature>
<dbReference type="GO" id="GO:0042597">
    <property type="term" value="C:periplasmic space"/>
    <property type="evidence" value="ECO:0007669"/>
    <property type="project" value="UniProtKB-SubCell"/>
</dbReference>
<comment type="similarity">
    <text evidence="6">Belongs to the multicopper oxidase family.</text>
</comment>
<evidence type="ECO:0000256" key="13">
    <source>
        <dbReference type="ARBA" id="ARBA00022764"/>
    </source>
</evidence>
<keyword evidence="21" id="KW-0472">Membrane</keyword>
<evidence type="ECO:0000259" key="24">
    <source>
        <dbReference type="Pfam" id="PF07732"/>
    </source>
</evidence>
<evidence type="ECO:0000256" key="18">
    <source>
        <dbReference type="ARBA" id="ARBA00032356"/>
    </source>
</evidence>
<comment type="cofactor">
    <cofactor evidence="3">
        <name>FAD</name>
        <dbReference type="ChEBI" id="CHEBI:57692"/>
    </cofactor>
</comment>
<dbReference type="EMBL" id="FNKD01000003">
    <property type="protein sequence ID" value="SDQ80150.1"/>
    <property type="molecule type" value="Genomic_DNA"/>
</dbReference>
<feature type="binding site" description="type 1 copper site" evidence="20">
    <location>
        <position position="117"/>
    </location>
    <ligand>
        <name>Cu cation</name>
        <dbReference type="ChEBI" id="CHEBI:23378"/>
        <label>1</label>
    </ligand>
</feature>
<dbReference type="InterPro" id="IPR033138">
    <property type="entry name" value="Cu_oxidase_CS"/>
</dbReference>
<evidence type="ECO:0000259" key="22">
    <source>
        <dbReference type="Pfam" id="PF00394"/>
    </source>
</evidence>